<dbReference type="Gene3D" id="3.30.565.10">
    <property type="entry name" value="Histidine kinase-like ATPase, C-terminal domain"/>
    <property type="match status" value="1"/>
</dbReference>
<feature type="modified residue" description="4-aspartylphosphate" evidence="11">
    <location>
        <position position="600"/>
    </location>
</feature>
<evidence type="ECO:0000256" key="9">
    <source>
        <dbReference type="ARBA" id="ARBA00064003"/>
    </source>
</evidence>
<dbReference type="InterPro" id="IPR035965">
    <property type="entry name" value="PAS-like_dom_sf"/>
</dbReference>
<dbReference type="GO" id="GO:0005524">
    <property type="term" value="F:ATP binding"/>
    <property type="evidence" value="ECO:0007669"/>
    <property type="project" value="UniProtKB-KW"/>
</dbReference>
<evidence type="ECO:0000256" key="1">
    <source>
        <dbReference type="ARBA" id="ARBA00000085"/>
    </source>
</evidence>
<dbReference type="PROSITE" id="PS50110">
    <property type="entry name" value="RESPONSE_REGULATORY"/>
    <property type="match status" value="1"/>
</dbReference>
<evidence type="ECO:0000256" key="7">
    <source>
        <dbReference type="ARBA" id="ARBA00022840"/>
    </source>
</evidence>
<dbReference type="InterPro" id="IPR004358">
    <property type="entry name" value="Sig_transdc_His_kin-like_C"/>
</dbReference>
<protein>
    <recommendedName>
        <fullName evidence="10">Sensory/regulatory protein RpfC</fullName>
        <ecNumber evidence="2">2.7.13.3</ecNumber>
    </recommendedName>
</protein>
<dbReference type="PANTHER" id="PTHR45339:SF1">
    <property type="entry name" value="HYBRID SIGNAL TRANSDUCTION HISTIDINE KINASE J"/>
    <property type="match status" value="1"/>
</dbReference>
<dbReference type="InterPro" id="IPR005467">
    <property type="entry name" value="His_kinase_dom"/>
</dbReference>
<dbReference type="SUPFAM" id="SSF55781">
    <property type="entry name" value="GAF domain-like"/>
    <property type="match status" value="1"/>
</dbReference>
<dbReference type="Gene3D" id="1.10.287.130">
    <property type="match status" value="1"/>
</dbReference>
<evidence type="ECO:0000313" key="14">
    <source>
        <dbReference type="EMBL" id="SEK68680.1"/>
    </source>
</evidence>
<sequence length="759" mass="84131">MLLIADDLIVDCNQAAVQMLGYHERTDLLNLSPALFSPPTQPDGRDSLEKAREMNATAVARGSHRFEWVHRARGGENTWVEVLLTRIRHEGKDLLHAVWNRIDDRKRAEAHLRRQLRFEEMVSDISARFVSAAQDGVDAAIDDALARMGRFFRASRSYVFQFKEEGTLLSNTHEWCAEGVPPQIQHLTHFPASESPWFIAQLRHARCLHLPDVSAIPDEAAGEREMLQSQDIRSLLALPLFNEETLTGFCGLDIVDRSYTWTDNEIGLLKTIVQIFAGAFARREAERTLREAKETAEAATLAKSRFLANMSHEIRTPMNAITGMGHLLAQTDLTNQQRDYLSKLQASADSLLRLLNDILDLSKVEANHVELERTRFDLSTVLENVITGFTSRAESQGLDLAVVFPPDVPRLLIGDPLRLGQILSNLVANAIKFTPRGYVRLCVDLLDEDNDMAHLRFAVRDSGIGIPADQQARLFKPFSQADASTTRRFGGTGLGLSISQHLTRLMGGQIQLRSEMNKGSEFWFELQLPKAASRGVQPVQATCPLGCLAGRVLLVEDNPLNQEVAQGLLTRMGLTVSLADNGEQALHQLSESIFDLVLMDVQMPVLDGYETTRWVRGQKALDSLPIIAMTAHAMGEDRQRCLSSGMNDFIAKPINPATLHRVLARWLPKAAGTLAAEGSPETGDTLEKSAADLLRMLAMELQACSPDASDRVAQLREMTSLKGSPVLDRVADLVEDFEFEQASQALEPLLTEIQGGMNG</sequence>
<comment type="catalytic activity">
    <reaction evidence="1">
        <text>ATP + protein L-histidine = ADP + protein N-phospho-L-histidine.</text>
        <dbReference type="EC" id="2.7.13.3"/>
    </reaction>
</comment>
<dbReference type="GO" id="GO:0000155">
    <property type="term" value="F:phosphorelay sensor kinase activity"/>
    <property type="evidence" value="ECO:0007669"/>
    <property type="project" value="InterPro"/>
</dbReference>
<evidence type="ECO:0000256" key="8">
    <source>
        <dbReference type="ARBA" id="ARBA00023012"/>
    </source>
</evidence>
<dbReference type="CDD" id="cd17546">
    <property type="entry name" value="REC_hyHK_CKI1_RcsC-like"/>
    <property type="match status" value="1"/>
</dbReference>
<dbReference type="Pfam" id="PF13426">
    <property type="entry name" value="PAS_9"/>
    <property type="match status" value="1"/>
</dbReference>
<dbReference type="PRINTS" id="PR00344">
    <property type="entry name" value="BCTRLSENSOR"/>
</dbReference>
<dbReference type="CDD" id="cd16922">
    <property type="entry name" value="HATPase_EvgS-ArcB-TorS-like"/>
    <property type="match status" value="1"/>
</dbReference>
<dbReference type="NCBIfam" id="TIGR00229">
    <property type="entry name" value="sensory_box"/>
    <property type="match status" value="1"/>
</dbReference>
<dbReference type="InterPro" id="IPR029016">
    <property type="entry name" value="GAF-like_dom_sf"/>
</dbReference>
<dbReference type="FunFam" id="3.30.565.10:FF:000010">
    <property type="entry name" value="Sensor histidine kinase RcsC"/>
    <property type="match status" value="1"/>
</dbReference>
<dbReference type="InterPro" id="IPR036890">
    <property type="entry name" value="HATPase_C_sf"/>
</dbReference>
<dbReference type="EC" id="2.7.13.3" evidence="2"/>
<keyword evidence="4" id="KW-0808">Transferase</keyword>
<dbReference type="Gene3D" id="3.30.450.20">
    <property type="entry name" value="PAS domain"/>
    <property type="match status" value="1"/>
</dbReference>
<dbReference type="AlphaFoldDB" id="A0A1H7J3Y9"/>
<dbReference type="SMART" id="SM00387">
    <property type="entry name" value="HATPase_c"/>
    <property type="match status" value="1"/>
</dbReference>
<name>A0A1H7J3Y9_9GAMM</name>
<dbReference type="SMART" id="SM00388">
    <property type="entry name" value="HisKA"/>
    <property type="match status" value="1"/>
</dbReference>
<feature type="domain" description="Response regulatory" evidence="13">
    <location>
        <begin position="551"/>
        <end position="667"/>
    </location>
</feature>
<evidence type="ECO:0000256" key="4">
    <source>
        <dbReference type="ARBA" id="ARBA00022679"/>
    </source>
</evidence>
<dbReference type="SMART" id="SM00448">
    <property type="entry name" value="REC"/>
    <property type="match status" value="1"/>
</dbReference>
<dbReference type="InterPro" id="IPR003594">
    <property type="entry name" value="HATPase_dom"/>
</dbReference>
<evidence type="ECO:0000256" key="10">
    <source>
        <dbReference type="ARBA" id="ARBA00068150"/>
    </source>
</evidence>
<dbReference type="STRING" id="1396821.SAMN05444515_10466"/>
<keyword evidence="8" id="KW-0902">Two-component regulatory system</keyword>
<evidence type="ECO:0000256" key="6">
    <source>
        <dbReference type="ARBA" id="ARBA00022777"/>
    </source>
</evidence>
<dbReference type="SUPFAM" id="SSF47384">
    <property type="entry name" value="Homodimeric domain of signal transducing histidine kinase"/>
    <property type="match status" value="1"/>
</dbReference>
<dbReference type="FunFam" id="1.10.287.130:FF:000002">
    <property type="entry name" value="Two-component osmosensing histidine kinase"/>
    <property type="match status" value="1"/>
</dbReference>
<accession>A0A1H7J3Y9</accession>
<dbReference type="EMBL" id="FOAA01000004">
    <property type="protein sequence ID" value="SEK68680.1"/>
    <property type="molecule type" value="Genomic_DNA"/>
</dbReference>
<dbReference type="InterPro" id="IPR011006">
    <property type="entry name" value="CheY-like_superfamily"/>
</dbReference>
<keyword evidence="5" id="KW-0547">Nucleotide-binding</keyword>
<dbReference type="SMART" id="SM00065">
    <property type="entry name" value="GAF"/>
    <property type="match status" value="1"/>
</dbReference>
<evidence type="ECO:0000256" key="11">
    <source>
        <dbReference type="PROSITE-ProRule" id="PRU00169"/>
    </source>
</evidence>
<organism evidence="14 15">
    <name type="scientific">Ectothiorhodospira marina</name>
    <dbReference type="NCBI Taxonomy" id="1396821"/>
    <lineage>
        <taxon>Bacteria</taxon>
        <taxon>Pseudomonadati</taxon>
        <taxon>Pseudomonadota</taxon>
        <taxon>Gammaproteobacteria</taxon>
        <taxon>Chromatiales</taxon>
        <taxon>Ectothiorhodospiraceae</taxon>
        <taxon>Ectothiorhodospira</taxon>
    </lineage>
</organism>
<dbReference type="Pfam" id="PF02518">
    <property type="entry name" value="HATPase_c"/>
    <property type="match status" value="1"/>
</dbReference>
<comment type="subunit">
    <text evidence="9">At low DSF concentrations, interacts with RpfF.</text>
</comment>
<evidence type="ECO:0000313" key="15">
    <source>
        <dbReference type="Proteomes" id="UP000199256"/>
    </source>
</evidence>
<keyword evidence="7" id="KW-0067">ATP-binding</keyword>
<dbReference type="Pfam" id="PF01590">
    <property type="entry name" value="GAF"/>
    <property type="match status" value="1"/>
</dbReference>
<dbReference type="SUPFAM" id="SSF52172">
    <property type="entry name" value="CheY-like"/>
    <property type="match status" value="1"/>
</dbReference>
<dbReference type="InterPro" id="IPR000014">
    <property type="entry name" value="PAS"/>
</dbReference>
<dbReference type="SUPFAM" id="SSF55785">
    <property type="entry name" value="PYP-like sensor domain (PAS domain)"/>
    <property type="match status" value="1"/>
</dbReference>
<dbReference type="Gene3D" id="3.30.450.40">
    <property type="match status" value="1"/>
</dbReference>
<dbReference type="Pfam" id="PF00512">
    <property type="entry name" value="HisKA"/>
    <property type="match status" value="1"/>
</dbReference>
<evidence type="ECO:0000256" key="5">
    <source>
        <dbReference type="ARBA" id="ARBA00022741"/>
    </source>
</evidence>
<keyword evidence="15" id="KW-1185">Reference proteome</keyword>
<dbReference type="InterPro" id="IPR003661">
    <property type="entry name" value="HisK_dim/P_dom"/>
</dbReference>
<dbReference type="CDD" id="cd00082">
    <property type="entry name" value="HisKA"/>
    <property type="match status" value="1"/>
</dbReference>
<dbReference type="Gene3D" id="3.40.50.2300">
    <property type="match status" value="1"/>
</dbReference>
<dbReference type="PANTHER" id="PTHR45339">
    <property type="entry name" value="HYBRID SIGNAL TRANSDUCTION HISTIDINE KINASE J"/>
    <property type="match status" value="1"/>
</dbReference>
<keyword evidence="3 11" id="KW-0597">Phosphoprotein</keyword>
<dbReference type="Proteomes" id="UP000199256">
    <property type="component" value="Unassembled WGS sequence"/>
</dbReference>
<feature type="domain" description="Histidine kinase" evidence="12">
    <location>
        <begin position="309"/>
        <end position="530"/>
    </location>
</feature>
<dbReference type="PROSITE" id="PS50109">
    <property type="entry name" value="HIS_KIN"/>
    <property type="match status" value="1"/>
</dbReference>
<dbReference type="SUPFAM" id="SSF55874">
    <property type="entry name" value="ATPase domain of HSP90 chaperone/DNA topoisomerase II/histidine kinase"/>
    <property type="match status" value="1"/>
</dbReference>
<proteinExistence type="predicted"/>
<evidence type="ECO:0000259" key="13">
    <source>
        <dbReference type="PROSITE" id="PS50110"/>
    </source>
</evidence>
<evidence type="ECO:0000256" key="3">
    <source>
        <dbReference type="ARBA" id="ARBA00022553"/>
    </source>
</evidence>
<dbReference type="Pfam" id="PF00072">
    <property type="entry name" value="Response_reg"/>
    <property type="match status" value="1"/>
</dbReference>
<dbReference type="InterPro" id="IPR003018">
    <property type="entry name" value="GAF"/>
</dbReference>
<gene>
    <name evidence="14" type="ORF">SAMN05444515_10466</name>
</gene>
<dbReference type="CDD" id="cd00130">
    <property type="entry name" value="PAS"/>
    <property type="match status" value="1"/>
</dbReference>
<evidence type="ECO:0000259" key="12">
    <source>
        <dbReference type="PROSITE" id="PS50109"/>
    </source>
</evidence>
<reference evidence="15" key="1">
    <citation type="submission" date="2016-10" db="EMBL/GenBank/DDBJ databases">
        <authorList>
            <person name="Varghese N."/>
            <person name="Submissions S."/>
        </authorList>
    </citation>
    <scope>NUCLEOTIDE SEQUENCE [LARGE SCALE GENOMIC DNA]</scope>
    <source>
        <strain evidence="15">DSM 241</strain>
    </source>
</reference>
<keyword evidence="6" id="KW-0418">Kinase</keyword>
<evidence type="ECO:0000256" key="2">
    <source>
        <dbReference type="ARBA" id="ARBA00012438"/>
    </source>
</evidence>
<dbReference type="InterPro" id="IPR036097">
    <property type="entry name" value="HisK_dim/P_sf"/>
</dbReference>
<dbReference type="InterPro" id="IPR001789">
    <property type="entry name" value="Sig_transdc_resp-reg_receiver"/>
</dbReference>